<feature type="region of interest" description="Disordered" evidence="1">
    <location>
        <begin position="1"/>
        <end position="86"/>
    </location>
</feature>
<feature type="non-terminal residue" evidence="2">
    <location>
        <position position="1"/>
    </location>
</feature>
<accession>A0A0B6ZU80</accession>
<gene>
    <name evidence="2" type="primary">ORF81229</name>
</gene>
<sequence>RISHPMRSVSLEGDSDETHQYKLDTTKRESKIDSPIKSASQGETKSGSLLKDDFIPVDENPIELSIDNNNKENHENPPSSPKKGIFSLFSCVGGKSADVAKMMEKSKTKRPTAYYEEGEKRKIKKLSREKDKEEKKLLYFEKPEDASEMSRSGDESYGISSGEPQEELFDNPPPLPDVPPPEPTQIRKSDRYKKRPPPFRPPRPLSAHIDPEEGPEALENTNSEDDHSSQKMVDGNQDVELDIPNLSREERGKLSTFM</sequence>
<proteinExistence type="predicted"/>
<feature type="compositionally biased region" description="Pro residues" evidence="1">
    <location>
        <begin position="171"/>
        <end position="183"/>
    </location>
</feature>
<protein>
    <submittedName>
        <fullName evidence="2">Uncharacterized protein</fullName>
    </submittedName>
</protein>
<organism evidence="2">
    <name type="scientific">Arion vulgaris</name>
    <dbReference type="NCBI Taxonomy" id="1028688"/>
    <lineage>
        <taxon>Eukaryota</taxon>
        <taxon>Metazoa</taxon>
        <taxon>Spiralia</taxon>
        <taxon>Lophotrochozoa</taxon>
        <taxon>Mollusca</taxon>
        <taxon>Gastropoda</taxon>
        <taxon>Heterobranchia</taxon>
        <taxon>Euthyneura</taxon>
        <taxon>Panpulmonata</taxon>
        <taxon>Eupulmonata</taxon>
        <taxon>Stylommatophora</taxon>
        <taxon>Helicina</taxon>
        <taxon>Arionoidea</taxon>
        <taxon>Arionidae</taxon>
        <taxon>Arion</taxon>
    </lineage>
</organism>
<evidence type="ECO:0000313" key="2">
    <source>
        <dbReference type="EMBL" id="CEK72133.1"/>
    </source>
</evidence>
<feature type="compositionally biased region" description="Basic and acidic residues" evidence="1">
    <location>
        <begin position="16"/>
        <end position="34"/>
    </location>
</feature>
<reference evidence="2" key="1">
    <citation type="submission" date="2014-12" db="EMBL/GenBank/DDBJ databases">
        <title>Insight into the proteome of Arion vulgaris.</title>
        <authorList>
            <person name="Aradska J."/>
            <person name="Bulat T."/>
            <person name="Smidak R."/>
            <person name="Sarate P."/>
            <person name="Gangsoo J."/>
            <person name="Sialana F."/>
            <person name="Bilban M."/>
            <person name="Lubec G."/>
        </authorList>
    </citation>
    <scope>NUCLEOTIDE SEQUENCE</scope>
    <source>
        <tissue evidence="2">Skin</tissue>
    </source>
</reference>
<feature type="compositionally biased region" description="Basic and acidic residues" evidence="1">
    <location>
        <begin position="247"/>
        <end position="258"/>
    </location>
</feature>
<feature type="region of interest" description="Disordered" evidence="1">
    <location>
        <begin position="99"/>
        <end position="258"/>
    </location>
</feature>
<feature type="compositionally biased region" description="Polar residues" evidence="1">
    <location>
        <begin position="37"/>
        <end position="47"/>
    </location>
</feature>
<feature type="non-terminal residue" evidence="2">
    <location>
        <position position="258"/>
    </location>
</feature>
<evidence type="ECO:0000256" key="1">
    <source>
        <dbReference type="SAM" id="MobiDB-lite"/>
    </source>
</evidence>
<dbReference type="AlphaFoldDB" id="A0A0B6ZU80"/>
<dbReference type="EMBL" id="HACG01025268">
    <property type="protein sequence ID" value="CEK72133.1"/>
    <property type="molecule type" value="Transcribed_RNA"/>
</dbReference>
<name>A0A0B6ZU80_9EUPU</name>
<feature type="compositionally biased region" description="Basic and acidic residues" evidence="1">
    <location>
        <begin position="126"/>
        <end position="145"/>
    </location>
</feature>